<feature type="transmembrane region" description="Helical" evidence="7">
    <location>
        <begin position="67"/>
        <end position="91"/>
    </location>
</feature>
<protein>
    <submittedName>
        <fullName evidence="9">ABC transporter permease</fullName>
    </submittedName>
</protein>
<evidence type="ECO:0000256" key="7">
    <source>
        <dbReference type="RuleBase" id="RU363032"/>
    </source>
</evidence>
<dbReference type="InterPro" id="IPR035906">
    <property type="entry name" value="MetI-like_sf"/>
</dbReference>
<keyword evidence="2 7" id="KW-0813">Transport</keyword>
<evidence type="ECO:0000259" key="8">
    <source>
        <dbReference type="PROSITE" id="PS50928"/>
    </source>
</evidence>
<reference evidence="9" key="2">
    <citation type="submission" date="2020-09" db="EMBL/GenBank/DDBJ databases">
        <authorList>
            <person name="Sun Q."/>
            <person name="Sedlacek I."/>
        </authorList>
    </citation>
    <scope>NUCLEOTIDE SEQUENCE</scope>
    <source>
        <strain evidence="9">CCM 8433</strain>
    </source>
</reference>
<evidence type="ECO:0000256" key="6">
    <source>
        <dbReference type="ARBA" id="ARBA00023136"/>
    </source>
</evidence>
<dbReference type="GO" id="GO:0055085">
    <property type="term" value="P:transmembrane transport"/>
    <property type="evidence" value="ECO:0007669"/>
    <property type="project" value="InterPro"/>
</dbReference>
<comment type="similarity">
    <text evidence="7">Belongs to the binding-protein-dependent transport system permease family.</text>
</comment>
<name>A0A917JE83_9ENTE</name>
<evidence type="ECO:0000256" key="5">
    <source>
        <dbReference type="ARBA" id="ARBA00022989"/>
    </source>
</evidence>
<dbReference type="PANTHER" id="PTHR43744:SF12">
    <property type="entry name" value="ABC TRANSPORTER PERMEASE PROTEIN MG189-RELATED"/>
    <property type="match status" value="1"/>
</dbReference>
<dbReference type="RefSeq" id="WP_188366214.1">
    <property type="nucleotide sequence ID" value="NZ_BMDT01000001.1"/>
</dbReference>
<dbReference type="AlphaFoldDB" id="A0A917JE83"/>
<keyword evidence="3" id="KW-1003">Cell membrane</keyword>
<dbReference type="PANTHER" id="PTHR43744">
    <property type="entry name" value="ABC TRANSPORTER PERMEASE PROTEIN MG189-RELATED-RELATED"/>
    <property type="match status" value="1"/>
</dbReference>
<feature type="transmembrane region" description="Helical" evidence="7">
    <location>
        <begin position="133"/>
        <end position="152"/>
    </location>
</feature>
<keyword evidence="4 7" id="KW-0812">Transmembrane</keyword>
<dbReference type="Proteomes" id="UP000622610">
    <property type="component" value="Unassembled WGS sequence"/>
</dbReference>
<gene>
    <name evidence="9" type="ORF">GCM10011482_00040</name>
</gene>
<keyword evidence="6 7" id="KW-0472">Membrane</keyword>
<reference evidence="9" key="1">
    <citation type="journal article" date="2014" name="Int. J. Syst. Evol. Microbiol.">
        <title>Complete genome sequence of Corynebacterium casei LMG S-19264T (=DSM 44701T), isolated from a smear-ripened cheese.</title>
        <authorList>
            <consortium name="US DOE Joint Genome Institute (JGI-PGF)"/>
            <person name="Walter F."/>
            <person name="Albersmeier A."/>
            <person name="Kalinowski J."/>
            <person name="Ruckert C."/>
        </authorList>
    </citation>
    <scope>NUCLEOTIDE SEQUENCE</scope>
    <source>
        <strain evidence="9">CCM 8433</strain>
    </source>
</reference>
<feature type="transmembrane region" description="Helical" evidence="7">
    <location>
        <begin position="236"/>
        <end position="257"/>
    </location>
</feature>
<comment type="caution">
    <text evidence="9">The sequence shown here is derived from an EMBL/GenBank/DDBJ whole genome shotgun (WGS) entry which is preliminary data.</text>
</comment>
<keyword evidence="5 7" id="KW-1133">Transmembrane helix</keyword>
<dbReference type="EMBL" id="BMDT01000001">
    <property type="protein sequence ID" value="GGI64350.1"/>
    <property type="molecule type" value="Genomic_DNA"/>
</dbReference>
<proteinExistence type="inferred from homology"/>
<keyword evidence="10" id="KW-1185">Reference proteome</keyword>
<evidence type="ECO:0000313" key="9">
    <source>
        <dbReference type="EMBL" id="GGI64350.1"/>
    </source>
</evidence>
<dbReference type="Gene3D" id="1.10.3720.10">
    <property type="entry name" value="MetI-like"/>
    <property type="match status" value="1"/>
</dbReference>
<dbReference type="SUPFAM" id="SSF161098">
    <property type="entry name" value="MetI-like"/>
    <property type="match status" value="1"/>
</dbReference>
<organism evidence="9 10">
    <name type="scientific">Enterococcus alcedinis</name>
    <dbReference type="NCBI Taxonomy" id="1274384"/>
    <lineage>
        <taxon>Bacteria</taxon>
        <taxon>Bacillati</taxon>
        <taxon>Bacillota</taxon>
        <taxon>Bacilli</taxon>
        <taxon>Lactobacillales</taxon>
        <taxon>Enterococcaceae</taxon>
        <taxon>Enterococcus</taxon>
    </lineage>
</organism>
<evidence type="ECO:0000256" key="1">
    <source>
        <dbReference type="ARBA" id="ARBA00004651"/>
    </source>
</evidence>
<evidence type="ECO:0000313" key="10">
    <source>
        <dbReference type="Proteomes" id="UP000622610"/>
    </source>
</evidence>
<sequence>MKKVGTGISLVFLVVAAIVTLFPFIYMILSGLMTYSEATSIPPTLFPEKLQWVNFTTVFTKAPFVRYFFNTVFVSSVTTIATVVTAVLASFALTSLNFKYKNLVLMVMISLLMVPYESIIFTNYHTILKMGLLNSYTALIVPFLTSIFYIYYLNGYLRSIPATFYKAAKIDGATDLEYIWRILVPMSKPALVTVAILTFISSWNSFLWPLLVTNDKKYRLLNNGLSAFTTEAGSDVHLQMAAATLTVIPILIIYLVFRKEIIRGVAKNGIKG</sequence>
<evidence type="ECO:0000256" key="3">
    <source>
        <dbReference type="ARBA" id="ARBA00022475"/>
    </source>
</evidence>
<feature type="domain" description="ABC transmembrane type-1" evidence="8">
    <location>
        <begin position="68"/>
        <end position="257"/>
    </location>
</feature>
<accession>A0A917JE83</accession>
<feature type="transmembrane region" description="Helical" evidence="7">
    <location>
        <begin position="103"/>
        <end position="121"/>
    </location>
</feature>
<dbReference type="CDD" id="cd06261">
    <property type="entry name" value="TM_PBP2"/>
    <property type="match status" value="1"/>
</dbReference>
<evidence type="ECO:0000256" key="4">
    <source>
        <dbReference type="ARBA" id="ARBA00022692"/>
    </source>
</evidence>
<dbReference type="Pfam" id="PF00528">
    <property type="entry name" value="BPD_transp_1"/>
    <property type="match status" value="1"/>
</dbReference>
<feature type="transmembrane region" description="Helical" evidence="7">
    <location>
        <begin position="7"/>
        <end position="29"/>
    </location>
</feature>
<dbReference type="InterPro" id="IPR000515">
    <property type="entry name" value="MetI-like"/>
</dbReference>
<dbReference type="PROSITE" id="PS50928">
    <property type="entry name" value="ABC_TM1"/>
    <property type="match status" value="1"/>
</dbReference>
<evidence type="ECO:0000256" key="2">
    <source>
        <dbReference type="ARBA" id="ARBA00022448"/>
    </source>
</evidence>
<feature type="transmembrane region" description="Helical" evidence="7">
    <location>
        <begin position="190"/>
        <end position="211"/>
    </location>
</feature>
<comment type="subcellular location">
    <subcellularLocation>
        <location evidence="1 7">Cell membrane</location>
        <topology evidence="1 7">Multi-pass membrane protein</topology>
    </subcellularLocation>
</comment>
<dbReference type="GO" id="GO:0005886">
    <property type="term" value="C:plasma membrane"/>
    <property type="evidence" value="ECO:0007669"/>
    <property type="project" value="UniProtKB-SubCell"/>
</dbReference>